<feature type="region of interest" description="Disordered" evidence="1">
    <location>
        <begin position="1"/>
        <end position="48"/>
    </location>
</feature>
<dbReference type="Pfam" id="PF20976">
    <property type="entry name" value="Pop8"/>
    <property type="match status" value="1"/>
</dbReference>
<dbReference type="Proteomes" id="UP001583172">
    <property type="component" value="Unassembled WGS sequence"/>
</dbReference>
<feature type="domain" description="Ribonucleases P/MRP subunit Pop8-like" evidence="2">
    <location>
        <begin position="51"/>
        <end position="135"/>
    </location>
</feature>
<keyword evidence="4" id="KW-1185">Reference proteome</keyword>
<dbReference type="InterPro" id="IPR020347">
    <property type="entry name" value="Pop8"/>
</dbReference>
<dbReference type="PANTHER" id="PTHR28173">
    <property type="entry name" value="RIBONUCLEASES P/MRP PROTEIN SUBUNIT POP8"/>
    <property type="match status" value="1"/>
</dbReference>
<proteinExistence type="predicted"/>
<name>A0ABR3VLM6_HUMIN</name>
<protein>
    <recommendedName>
        <fullName evidence="2">Ribonucleases P/MRP subunit Pop8-like domain-containing protein</fullName>
    </recommendedName>
</protein>
<organism evidence="3 4">
    <name type="scientific">Humicola insolens</name>
    <name type="common">Soft-rot fungus</name>
    <dbReference type="NCBI Taxonomy" id="85995"/>
    <lineage>
        <taxon>Eukaryota</taxon>
        <taxon>Fungi</taxon>
        <taxon>Dikarya</taxon>
        <taxon>Ascomycota</taxon>
        <taxon>Pezizomycotina</taxon>
        <taxon>Sordariomycetes</taxon>
        <taxon>Sordariomycetidae</taxon>
        <taxon>Sordariales</taxon>
        <taxon>Chaetomiaceae</taxon>
        <taxon>Mycothermus</taxon>
    </lineage>
</organism>
<dbReference type="InterPro" id="IPR049128">
    <property type="entry name" value="Pop8-like_dom"/>
</dbReference>
<evidence type="ECO:0000259" key="2">
    <source>
        <dbReference type="Pfam" id="PF20976"/>
    </source>
</evidence>
<sequence length="178" mass="19014">MTSNPPDKPSPDAMDIDQQPTTTEPTNKPHKRNRPAPRRPPTTTLTLRSPPFAYAHLQLVTPPTSTEAPNPAVSEQPALLDNLQLRSYLTAALRQFLGDTGAAIPLDILLLRGASAWVRVPREDLAAFAAAVTAFEGLASGNDPSSDPAGLMLLRVMACGDWLGALVGRDEEGVLWTG</sequence>
<feature type="compositionally biased region" description="Basic residues" evidence="1">
    <location>
        <begin position="28"/>
        <end position="37"/>
    </location>
</feature>
<evidence type="ECO:0000256" key="1">
    <source>
        <dbReference type="SAM" id="MobiDB-lite"/>
    </source>
</evidence>
<evidence type="ECO:0000313" key="4">
    <source>
        <dbReference type="Proteomes" id="UP001583172"/>
    </source>
</evidence>
<dbReference type="EMBL" id="JAZGSY010000041">
    <property type="protein sequence ID" value="KAL1842492.1"/>
    <property type="molecule type" value="Genomic_DNA"/>
</dbReference>
<evidence type="ECO:0000313" key="3">
    <source>
        <dbReference type="EMBL" id="KAL1842492.1"/>
    </source>
</evidence>
<accession>A0ABR3VLM6</accession>
<comment type="caution">
    <text evidence="3">The sequence shown here is derived from an EMBL/GenBank/DDBJ whole genome shotgun (WGS) entry which is preliminary data.</text>
</comment>
<dbReference type="PANTHER" id="PTHR28173:SF1">
    <property type="entry name" value="RIBONUCLEASES P_MRP PROTEIN SUBUNIT POP8"/>
    <property type="match status" value="1"/>
</dbReference>
<reference evidence="3 4" key="1">
    <citation type="journal article" date="2024" name="Commun. Biol.">
        <title>Comparative genomic analysis of thermophilic fungi reveals convergent evolutionary adaptations and gene losses.</title>
        <authorList>
            <person name="Steindorff A.S."/>
            <person name="Aguilar-Pontes M.V."/>
            <person name="Robinson A.J."/>
            <person name="Andreopoulos B."/>
            <person name="LaButti K."/>
            <person name="Kuo A."/>
            <person name="Mondo S."/>
            <person name="Riley R."/>
            <person name="Otillar R."/>
            <person name="Haridas S."/>
            <person name="Lipzen A."/>
            <person name="Grimwood J."/>
            <person name="Schmutz J."/>
            <person name="Clum A."/>
            <person name="Reid I.D."/>
            <person name="Moisan M.C."/>
            <person name="Butler G."/>
            <person name="Nguyen T.T.M."/>
            <person name="Dewar K."/>
            <person name="Conant G."/>
            <person name="Drula E."/>
            <person name="Henrissat B."/>
            <person name="Hansel C."/>
            <person name="Singer S."/>
            <person name="Hutchinson M.I."/>
            <person name="de Vries R.P."/>
            <person name="Natvig D.O."/>
            <person name="Powell A.J."/>
            <person name="Tsang A."/>
            <person name="Grigoriev I.V."/>
        </authorList>
    </citation>
    <scope>NUCLEOTIDE SEQUENCE [LARGE SCALE GENOMIC DNA]</scope>
    <source>
        <strain evidence="3 4">CBS 620.91</strain>
    </source>
</reference>
<gene>
    <name evidence="3" type="ORF">VTJ49DRAFT_5098</name>
</gene>